<evidence type="ECO:0000313" key="1">
    <source>
        <dbReference type="EMBL" id="MBB6227754.1"/>
    </source>
</evidence>
<name>A0A841L562_9SPHN</name>
<evidence type="ECO:0000313" key="2">
    <source>
        <dbReference type="Proteomes" id="UP000538147"/>
    </source>
</evidence>
<dbReference type="Proteomes" id="UP000538147">
    <property type="component" value="Unassembled WGS sequence"/>
</dbReference>
<dbReference type="RefSeq" id="WP_243452791.1">
    <property type="nucleotide sequence ID" value="NZ_BMOX01000026.1"/>
</dbReference>
<dbReference type="AlphaFoldDB" id="A0A841L562"/>
<organism evidence="1 2">
    <name type="scientific">Polymorphobacter multimanifer</name>
    <dbReference type="NCBI Taxonomy" id="1070431"/>
    <lineage>
        <taxon>Bacteria</taxon>
        <taxon>Pseudomonadati</taxon>
        <taxon>Pseudomonadota</taxon>
        <taxon>Alphaproteobacteria</taxon>
        <taxon>Sphingomonadales</taxon>
        <taxon>Sphingosinicellaceae</taxon>
        <taxon>Polymorphobacter</taxon>
    </lineage>
</organism>
<sequence>MEISFDLAKRDRTLVERGLDFADAALVFAGDHVSLRDDRLQYGEERF</sequence>
<proteinExistence type="predicted"/>
<keyword evidence="2" id="KW-1185">Reference proteome</keyword>
<dbReference type="EMBL" id="JACIIV010000012">
    <property type="protein sequence ID" value="MBB6227754.1"/>
    <property type="molecule type" value="Genomic_DNA"/>
</dbReference>
<comment type="caution">
    <text evidence="1">The sequence shown here is derived from an EMBL/GenBank/DDBJ whole genome shotgun (WGS) entry which is preliminary data.</text>
</comment>
<dbReference type="InterPro" id="IPR038573">
    <property type="entry name" value="BrnT_sf"/>
</dbReference>
<accession>A0A841L562</accession>
<protein>
    <submittedName>
        <fullName evidence="1">Uncharacterized DUF497 family protein</fullName>
    </submittedName>
</protein>
<dbReference type="Gene3D" id="3.10.450.530">
    <property type="entry name" value="Ribonuclease toxin, BrnT, of type II toxin-antitoxin system"/>
    <property type="match status" value="1"/>
</dbReference>
<gene>
    <name evidence="1" type="ORF">FHS79_001933</name>
</gene>
<reference evidence="1 2" key="1">
    <citation type="submission" date="2020-08" db="EMBL/GenBank/DDBJ databases">
        <title>Genomic Encyclopedia of Type Strains, Phase IV (KMG-IV): sequencing the most valuable type-strain genomes for metagenomic binning, comparative biology and taxonomic classification.</title>
        <authorList>
            <person name="Goeker M."/>
        </authorList>
    </citation>
    <scope>NUCLEOTIDE SEQUENCE [LARGE SCALE GENOMIC DNA]</scope>
    <source>
        <strain evidence="1 2">DSM 102189</strain>
    </source>
</reference>